<sequence length="245" mass="28019">MFKTIADPADFEVRSEIRFLNVKNVKTAQIHRQIVESFGENVMTDGMVRKWVRQFNDGGTNVHDEARNGRPYVGNDGLVAKVNEKIRENRLCTKRMLCNEFTKISRTVLHEIVTNRLNYRKLCFRWVRKMLTNVHKTKRLGSALTFLTRYSEEGNEFLNKIVTGEENYTLQKEFEISTRSSHTGFTAAPRGIPNVLEDSLHVSHLTGDTTEMRETTSSTELMGHSTPKSSFHPSRRSPGMIGPAI</sequence>
<evidence type="ECO:0000313" key="3">
    <source>
        <dbReference type="Proteomes" id="UP000499080"/>
    </source>
</evidence>
<name>A0A4Y2VPS0_ARAVE</name>
<reference evidence="2 3" key="1">
    <citation type="journal article" date="2019" name="Sci. Rep.">
        <title>Orb-weaving spider Araneus ventricosus genome elucidates the spidroin gene catalogue.</title>
        <authorList>
            <person name="Kono N."/>
            <person name="Nakamura H."/>
            <person name="Ohtoshi R."/>
            <person name="Moran D.A.P."/>
            <person name="Shinohara A."/>
            <person name="Yoshida Y."/>
            <person name="Fujiwara M."/>
            <person name="Mori M."/>
            <person name="Tomita M."/>
            <person name="Arakawa K."/>
        </authorList>
    </citation>
    <scope>NUCLEOTIDE SEQUENCE [LARGE SCALE GENOMIC DNA]</scope>
</reference>
<comment type="caution">
    <text evidence="2">The sequence shown here is derived from an EMBL/GenBank/DDBJ whole genome shotgun (WGS) entry which is preliminary data.</text>
</comment>
<feature type="region of interest" description="Disordered" evidence="1">
    <location>
        <begin position="204"/>
        <end position="245"/>
    </location>
</feature>
<gene>
    <name evidence="2" type="ORF">AVEN_147300_1</name>
</gene>
<protein>
    <recommendedName>
        <fullName evidence="4">Mos1 transposase HTH domain-containing protein</fullName>
    </recommendedName>
</protein>
<accession>A0A4Y2VPS0</accession>
<evidence type="ECO:0008006" key="4">
    <source>
        <dbReference type="Google" id="ProtNLM"/>
    </source>
</evidence>
<dbReference type="InterPro" id="IPR052709">
    <property type="entry name" value="Transposase-MT_Hybrid"/>
</dbReference>
<dbReference type="AlphaFoldDB" id="A0A4Y2VPS0"/>
<evidence type="ECO:0000256" key="1">
    <source>
        <dbReference type="SAM" id="MobiDB-lite"/>
    </source>
</evidence>
<dbReference type="PANTHER" id="PTHR46060:SF1">
    <property type="entry name" value="MARINER MOS1 TRANSPOSASE-LIKE PROTEIN"/>
    <property type="match status" value="1"/>
</dbReference>
<dbReference type="EMBL" id="BGPR01050124">
    <property type="protein sequence ID" value="GBO27139.1"/>
    <property type="molecule type" value="Genomic_DNA"/>
</dbReference>
<organism evidence="2 3">
    <name type="scientific">Araneus ventricosus</name>
    <name type="common">Orbweaver spider</name>
    <name type="synonym">Epeira ventricosa</name>
    <dbReference type="NCBI Taxonomy" id="182803"/>
    <lineage>
        <taxon>Eukaryota</taxon>
        <taxon>Metazoa</taxon>
        <taxon>Ecdysozoa</taxon>
        <taxon>Arthropoda</taxon>
        <taxon>Chelicerata</taxon>
        <taxon>Arachnida</taxon>
        <taxon>Araneae</taxon>
        <taxon>Araneomorphae</taxon>
        <taxon>Entelegynae</taxon>
        <taxon>Araneoidea</taxon>
        <taxon>Araneidae</taxon>
        <taxon>Araneus</taxon>
    </lineage>
</organism>
<dbReference type="PANTHER" id="PTHR46060">
    <property type="entry name" value="MARINER MOS1 TRANSPOSASE-LIKE PROTEIN"/>
    <property type="match status" value="1"/>
</dbReference>
<proteinExistence type="predicted"/>
<keyword evidence="3" id="KW-1185">Reference proteome</keyword>
<evidence type="ECO:0000313" key="2">
    <source>
        <dbReference type="EMBL" id="GBO27139.1"/>
    </source>
</evidence>
<dbReference type="Proteomes" id="UP000499080">
    <property type="component" value="Unassembled WGS sequence"/>
</dbReference>